<evidence type="ECO:0000256" key="1">
    <source>
        <dbReference type="SAM" id="MobiDB-lite"/>
    </source>
</evidence>
<gene>
    <name evidence="3" type="primary">LOC138929170</name>
</gene>
<feature type="region of interest" description="Disordered" evidence="1">
    <location>
        <begin position="88"/>
        <end position="109"/>
    </location>
</feature>
<dbReference type="RefSeq" id="XP_070144509.1">
    <property type="nucleotide sequence ID" value="XM_070288408.1"/>
</dbReference>
<protein>
    <submittedName>
        <fullName evidence="3">Uncharacterized protein</fullName>
    </submittedName>
</protein>
<sequence>MDTSGNDPPSSVEQKHRRISRRRSNPDQKQDQDQDQDMTDMERPVKRVKKNTEYNSLEYNSMEYNSMEIMEDELIYRDYDAVSEAGYEGDYNTDTDSDHDHDTTAFKAF</sequence>
<name>A0ABM4GP73_DROKI</name>
<organism evidence="2 3">
    <name type="scientific">Drosophila kikkawai</name>
    <name type="common">Fruit fly</name>
    <dbReference type="NCBI Taxonomy" id="30033"/>
    <lineage>
        <taxon>Eukaryota</taxon>
        <taxon>Metazoa</taxon>
        <taxon>Ecdysozoa</taxon>
        <taxon>Arthropoda</taxon>
        <taxon>Hexapoda</taxon>
        <taxon>Insecta</taxon>
        <taxon>Pterygota</taxon>
        <taxon>Neoptera</taxon>
        <taxon>Endopterygota</taxon>
        <taxon>Diptera</taxon>
        <taxon>Brachycera</taxon>
        <taxon>Muscomorpha</taxon>
        <taxon>Ephydroidea</taxon>
        <taxon>Drosophilidae</taxon>
        <taxon>Drosophila</taxon>
        <taxon>Sophophora</taxon>
    </lineage>
</organism>
<accession>A0ABM4GP73</accession>
<feature type="compositionally biased region" description="Basic and acidic residues" evidence="1">
    <location>
        <begin position="96"/>
        <end position="109"/>
    </location>
</feature>
<reference evidence="3" key="1">
    <citation type="submission" date="2025-08" db="UniProtKB">
        <authorList>
            <consortium name="RefSeq"/>
        </authorList>
    </citation>
    <scope>IDENTIFICATION</scope>
    <source>
        <strain evidence="3">14028-0561.14</strain>
        <tissue evidence="3">Whole fly</tissue>
    </source>
</reference>
<keyword evidence="2" id="KW-1185">Reference proteome</keyword>
<feature type="compositionally biased region" description="Polar residues" evidence="1">
    <location>
        <begin position="1"/>
        <end position="12"/>
    </location>
</feature>
<feature type="region of interest" description="Disordered" evidence="1">
    <location>
        <begin position="1"/>
        <end position="49"/>
    </location>
</feature>
<evidence type="ECO:0000313" key="3">
    <source>
        <dbReference type="RefSeq" id="XP_070144509.1"/>
    </source>
</evidence>
<dbReference type="Proteomes" id="UP001652661">
    <property type="component" value="Chromosome X"/>
</dbReference>
<dbReference type="GeneID" id="138929170"/>
<proteinExistence type="predicted"/>
<evidence type="ECO:0000313" key="2">
    <source>
        <dbReference type="Proteomes" id="UP001652661"/>
    </source>
</evidence>